<organism evidence="1">
    <name type="scientific">marine sediment metagenome</name>
    <dbReference type="NCBI Taxonomy" id="412755"/>
    <lineage>
        <taxon>unclassified sequences</taxon>
        <taxon>metagenomes</taxon>
        <taxon>ecological metagenomes</taxon>
    </lineage>
</organism>
<sequence>MTPAEHIHGSLTAALALRLAGKPGRSAAFVLAAAVPVLTGRIDWAGVQVVASGWLSMATENVITSGHAQAPIKDPPRPR</sequence>
<accession>A0A0F9UJB7</accession>
<evidence type="ECO:0000313" key="1">
    <source>
        <dbReference type="EMBL" id="KKN87452.1"/>
    </source>
</evidence>
<gene>
    <name evidence="1" type="ORF">LCGC14_0259070</name>
</gene>
<proteinExistence type="predicted"/>
<dbReference type="EMBL" id="LAZR01000138">
    <property type="protein sequence ID" value="KKN87452.1"/>
    <property type="molecule type" value="Genomic_DNA"/>
</dbReference>
<dbReference type="AlphaFoldDB" id="A0A0F9UJB7"/>
<protein>
    <submittedName>
        <fullName evidence="1">Uncharacterized protein</fullName>
    </submittedName>
</protein>
<name>A0A0F9UJB7_9ZZZZ</name>
<comment type="caution">
    <text evidence="1">The sequence shown here is derived from an EMBL/GenBank/DDBJ whole genome shotgun (WGS) entry which is preliminary data.</text>
</comment>
<reference evidence="1" key="1">
    <citation type="journal article" date="2015" name="Nature">
        <title>Complex archaea that bridge the gap between prokaryotes and eukaryotes.</title>
        <authorList>
            <person name="Spang A."/>
            <person name="Saw J.H."/>
            <person name="Jorgensen S.L."/>
            <person name="Zaremba-Niedzwiedzka K."/>
            <person name="Martijn J."/>
            <person name="Lind A.E."/>
            <person name="van Eijk R."/>
            <person name="Schleper C."/>
            <person name="Guy L."/>
            <person name="Ettema T.J."/>
        </authorList>
    </citation>
    <scope>NUCLEOTIDE SEQUENCE</scope>
</reference>